<gene>
    <name evidence="1" type="ORF">P3X46_011392</name>
</gene>
<evidence type="ECO:0000313" key="2">
    <source>
        <dbReference type="Proteomes" id="UP001174677"/>
    </source>
</evidence>
<sequence length="178" mass="19926">MCPSSPTCLLCNCQEESLEHILFFCPHTKAVWFGAMGFYAKEVGFSSFSNWCQRIQNFFHSTDKRVLKLASFLCWQIWKARNRAIFNSAPPNPFLTFRKAQNGLDEVNSLALSQQISMPTPSMLHSQCWSPPQLGVYKINVDGSFDYKSFAAGIGCLVRNSEGRMLDGSSASFSSLSP</sequence>
<accession>A0ABQ9M6Z1</accession>
<dbReference type="PANTHER" id="PTHR47074:SF11">
    <property type="entry name" value="REVERSE TRANSCRIPTASE-LIKE PROTEIN"/>
    <property type="match status" value="1"/>
</dbReference>
<comment type="caution">
    <text evidence="1">The sequence shown here is derived from an EMBL/GenBank/DDBJ whole genome shotgun (WGS) entry which is preliminary data.</text>
</comment>
<dbReference type="Proteomes" id="UP001174677">
    <property type="component" value="Chromosome 7"/>
</dbReference>
<dbReference type="EMBL" id="JARPOI010000007">
    <property type="protein sequence ID" value="KAJ9176042.1"/>
    <property type="molecule type" value="Genomic_DNA"/>
</dbReference>
<protein>
    <recommendedName>
        <fullName evidence="3">Reverse transcriptase zinc-binding domain-containing protein</fullName>
    </recommendedName>
</protein>
<evidence type="ECO:0000313" key="1">
    <source>
        <dbReference type="EMBL" id="KAJ9176042.1"/>
    </source>
</evidence>
<evidence type="ECO:0008006" key="3">
    <source>
        <dbReference type="Google" id="ProtNLM"/>
    </source>
</evidence>
<keyword evidence="2" id="KW-1185">Reference proteome</keyword>
<reference evidence="1" key="1">
    <citation type="journal article" date="2023" name="Plant Biotechnol. J.">
        <title>Chromosome-level wild Hevea brasiliensis genome provides new tools for genomic-assisted breeding and valuable loci to elevate rubber yield.</title>
        <authorList>
            <person name="Cheng H."/>
            <person name="Song X."/>
            <person name="Hu Y."/>
            <person name="Wu T."/>
            <person name="Yang Q."/>
            <person name="An Z."/>
            <person name="Feng S."/>
            <person name="Deng Z."/>
            <person name="Wu W."/>
            <person name="Zeng X."/>
            <person name="Tu M."/>
            <person name="Wang X."/>
            <person name="Huang H."/>
        </authorList>
    </citation>
    <scope>NUCLEOTIDE SEQUENCE</scope>
    <source>
        <strain evidence="1">MT/VB/25A 57/8</strain>
    </source>
</reference>
<organism evidence="1 2">
    <name type="scientific">Hevea brasiliensis</name>
    <name type="common">Para rubber tree</name>
    <name type="synonym">Siphonia brasiliensis</name>
    <dbReference type="NCBI Taxonomy" id="3981"/>
    <lineage>
        <taxon>Eukaryota</taxon>
        <taxon>Viridiplantae</taxon>
        <taxon>Streptophyta</taxon>
        <taxon>Embryophyta</taxon>
        <taxon>Tracheophyta</taxon>
        <taxon>Spermatophyta</taxon>
        <taxon>Magnoliopsida</taxon>
        <taxon>eudicotyledons</taxon>
        <taxon>Gunneridae</taxon>
        <taxon>Pentapetalae</taxon>
        <taxon>rosids</taxon>
        <taxon>fabids</taxon>
        <taxon>Malpighiales</taxon>
        <taxon>Euphorbiaceae</taxon>
        <taxon>Crotonoideae</taxon>
        <taxon>Micrandreae</taxon>
        <taxon>Hevea</taxon>
    </lineage>
</organism>
<name>A0ABQ9M6Z1_HEVBR</name>
<dbReference type="InterPro" id="IPR052929">
    <property type="entry name" value="RNase_H-like_EbsB-rel"/>
</dbReference>
<proteinExistence type="predicted"/>
<dbReference type="PANTHER" id="PTHR47074">
    <property type="entry name" value="BNAC02G40300D PROTEIN"/>
    <property type="match status" value="1"/>
</dbReference>